<organism evidence="1 2">
    <name type="scientific">Hypoxylon rubiginosum</name>
    <dbReference type="NCBI Taxonomy" id="110542"/>
    <lineage>
        <taxon>Eukaryota</taxon>
        <taxon>Fungi</taxon>
        <taxon>Dikarya</taxon>
        <taxon>Ascomycota</taxon>
        <taxon>Pezizomycotina</taxon>
        <taxon>Sordariomycetes</taxon>
        <taxon>Xylariomycetidae</taxon>
        <taxon>Xylariales</taxon>
        <taxon>Hypoxylaceae</taxon>
        <taxon>Hypoxylon</taxon>
    </lineage>
</organism>
<keyword evidence="2" id="KW-1185">Reference proteome</keyword>
<dbReference type="EMBL" id="MU393483">
    <property type="protein sequence ID" value="KAI4864650.1"/>
    <property type="molecule type" value="Genomic_DNA"/>
</dbReference>
<evidence type="ECO:0000313" key="1">
    <source>
        <dbReference type="EMBL" id="KAI4864650.1"/>
    </source>
</evidence>
<evidence type="ECO:0000313" key="2">
    <source>
        <dbReference type="Proteomes" id="UP001497700"/>
    </source>
</evidence>
<sequence length="880" mass="100491">MKIPQLGLQGVQAIPKEGSFEQKNISNNAAQLKNHPLSVNPSVPSDVTRVPQLLRSPTLIRDWSHGPITRPSALSPHKEGRGEDEDDDEESGRSDGNSGNGLLPSTTHASRRGSYGDFKSGQSVLFSHMQSEADSFTSQEHKDMTSALEMSFETAPTREDNNHDPVIAAFRGEGIPDIYLEPDGHPKLSIVTDAGDQAHKSQKQAYSQHAAGTENSARLLSQLVICLAAWLAWLVLLPLRFSWTSQTQHKDKDRQSRLSSQLFLALEQTPKFHQTGFLSKTQLDELINKHSVTRELTRISKSTQSQRQIKKTAEQVCNEVQITLPDGQTRIRSFRKIFALLVLSDTSSMIGRFLEEGVSDLDLPLVRYTPFELRRRMSSDLDRLSDRPSDESLSCFSEFSPTNIVIFEEYQWTMLAPFFCEGTYNHVRHYCLMDNHILPFEHLSVDLLLGVQLHTADGATGRVSMVQIHPEHHNFHDKNRNSKGFAIKSLNSSDKESFTREVNMLHKFTGDGAHNHVVSLLATYEQFKKFHLIFYRAEGDLLELWTIIHPVCTWESAYDNILWMAKQCEGLANGLLKLHEHYTFVNPKTDRQHKGGMTRRASSNDKRPKVTMVQSKHERLRRSTGGHDGMIKRWGRHGDLKPENILWYCDTKDKRGTLKITDFGHSEFKNEWTKSKPRSQIAHTPSYRAPECDLQQKIIRQSADIWSLGCVFLEFVSWMIGGKSLLDKFRCDRLSQDPFLHGVKTDTLFEIVNFNRRGKLEVVVKPAVKNFIDHLHKHQNCTDYLHDILDMIENNMLVVQSNGRLSCNRIWSRLETYRNKCEKDSTYAIMKIPWTFRPRGNPKDELVEVDIENEAQEVIEDNISCLRGHASSEVDSQQQT</sequence>
<reference evidence="1 2" key="1">
    <citation type="journal article" date="2022" name="New Phytol.">
        <title>Ecological generalism drives hyperdiversity of secondary metabolite gene clusters in xylarialean endophytes.</title>
        <authorList>
            <person name="Franco M.E.E."/>
            <person name="Wisecaver J.H."/>
            <person name="Arnold A.E."/>
            <person name="Ju Y.M."/>
            <person name="Slot J.C."/>
            <person name="Ahrendt S."/>
            <person name="Moore L.P."/>
            <person name="Eastman K.E."/>
            <person name="Scott K."/>
            <person name="Konkel Z."/>
            <person name="Mondo S.J."/>
            <person name="Kuo A."/>
            <person name="Hayes R.D."/>
            <person name="Haridas S."/>
            <person name="Andreopoulos B."/>
            <person name="Riley R."/>
            <person name="LaButti K."/>
            <person name="Pangilinan J."/>
            <person name="Lipzen A."/>
            <person name="Amirebrahimi M."/>
            <person name="Yan J."/>
            <person name="Adam C."/>
            <person name="Keymanesh K."/>
            <person name="Ng V."/>
            <person name="Louie K."/>
            <person name="Northen T."/>
            <person name="Drula E."/>
            <person name="Henrissat B."/>
            <person name="Hsieh H.M."/>
            <person name="Youens-Clark K."/>
            <person name="Lutzoni F."/>
            <person name="Miadlikowska J."/>
            <person name="Eastwood D.C."/>
            <person name="Hamelin R.C."/>
            <person name="Grigoriev I.V."/>
            <person name="U'Ren J.M."/>
        </authorList>
    </citation>
    <scope>NUCLEOTIDE SEQUENCE [LARGE SCALE GENOMIC DNA]</scope>
    <source>
        <strain evidence="1 2">CBS 119005</strain>
    </source>
</reference>
<proteinExistence type="predicted"/>
<name>A0ACB9Z0Z0_9PEZI</name>
<comment type="caution">
    <text evidence="1">The sequence shown here is derived from an EMBL/GenBank/DDBJ whole genome shotgun (WGS) entry which is preliminary data.</text>
</comment>
<dbReference type="Proteomes" id="UP001497700">
    <property type="component" value="Unassembled WGS sequence"/>
</dbReference>
<accession>A0ACB9Z0Z0</accession>
<protein>
    <submittedName>
        <fullName evidence="1">Uncharacterized protein</fullName>
    </submittedName>
</protein>
<gene>
    <name evidence="1" type="ORF">F4820DRAFT_422998</name>
</gene>